<proteinExistence type="predicted"/>
<evidence type="ECO:0000256" key="1">
    <source>
        <dbReference type="SAM" id="MobiDB-lite"/>
    </source>
</evidence>
<feature type="region of interest" description="Disordered" evidence="1">
    <location>
        <begin position="1"/>
        <end position="26"/>
    </location>
</feature>
<gene>
    <name evidence="2" type="ORF">BECKLFY1418B_GA0070995_11357</name>
</gene>
<reference evidence="2" key="1">
    <citation type="submission" date="2019-02" db="EMBL/GenBank/DDBJ databases">
        <authorList>
            <person name="Gruber-Vodicka R. H."/>
            <person name="Seah K. B. B."/>
        </authorList>
    </citation>
    <scope>NUCLEOTIDE SEQUENCE</scope>
    <source>
        <strain evidence="2">BECK_M7</strain>
    </source>
</reference>
<dbReference type="EMBL" id="CAADFF010000135">
    <property type="protein sequence ID" value="VFJ99049.1"/>
    <property type="molecule type" value="Genomic_DNA"/>
</dbReference>
<evidence type="ECO:0000313" key="2">
    <source>
        <dbReference type="EMBL" id="VFJ99049.1"/>
    </source>
</evidence>
<accession>A0A450V2Q7</accession>
<name>A0A450V2Q7_9GAMM</name>
<dbReference type="AlphaFoldDB" id="A0A450V2Q7"/>
<organism evidence="2">
    <name type="scientific">Candidatus Kentrum sp. LFY</name>
    <dbReference type="NCBI Taxonomy" id="2126342"/>
    <lineage>
        <taxon>Bacteria</taxon>
        <taxon>Pseudomonadati</taxon>
        <taxon>Pseudomonadota</taxon>
        <taxon>Gammaproteobacteria</taxon>
        <taxon>Candidatus Kentrum</taxon>
    </lineage>
</organism>
<protein>
    <submittedName>
        <fullName evidence="2">Uncharacterized protein</fullName>
    </submittedName>
</protein>
<sequence length="95" mass="10475">MTNSHGKGWKYQKNKNPERTAGYAKTHPASALARSANMFTPLHPNLADHSVIPDSVTPWFDGTEKRFSKTAWVRASGYSLIHGTTEAATKSCCRP</sequence>